<keyword evidence="1" id="KW-0472">Membrane</keyword>
<keyword evidence="2" id="KW-0732">Signal</keyword>
<dbReference type="Proteomes" id="UP000694906">
    <property type="component" value="Unplaced"/>
</dbReference>
<keyword evidence="1" id="KW-0812">Transmembrane</keyword>
<dbReference type="PANTHER" id="PTHR16247">
    <property type="entry name" value="RIKEN CDNA 9430015G10 GENE"/>
    <property type="match status" value="1"/>
</dbReference>
<evidence type="ECO:0000313" key="4">
    <source>
        <dbReference type="RefSeq" id="XP_012920624.1"/>
    </source>
</evidence>
<dbReference type="RefSeq" id="XP_012920624.1">
    <property type="nucleotide sequence ID" value="XM_013065170.2"/>
</dbReference>
<dbReference type="CTD" id="103187440"/>
<dbReference type="PANTHER" id="PTHR16247:SF0">
    <property type="entry name" value="RIKEN CDNA 9430015G10 GENE"/>
    <property type="match status" value="1"/>
</dbReference>
<accession>A0AAX6QK94</accession>
<feature type="transmembrane region" description="Helical" evidence="1">
    <location>
        <begin position="108"/>
        <end position="133"/>
    </location>
</feature>
<dbReference type="InterPro" id="IPR027888">
    <property type="entry name" value="DUF4501"/>
</dbReference>
<name>A0AAX6QK94_HETGA</name>
<keyword evidence="3" id="KW-1185">Reference proteome</keyword>
<gene>
    <name evidence="4" type="primary">CUNH1orf159</name>
</gene>
<protein>
    <submittedName>
        <fullName evidence="4">Uncharacterized protein C1orf159 homolog isoform X3</fullName>
    </submittedName>
</protein>
<evidence type="ECO:0000313" key="3">
    <source>
        <dbReference type="Proteomes" id="UP000694906"/>
    </source>
</evidence>
<evidence type="ECO:0000256" key="2">
    <source>
        <dbReference type="SAM" id="SignalP"/>
    </source>
</evidence>
<feature type="chain" id="PRO_5043365824" evidence="2">
    <location>
        <begin position="19"/>
        <end position="221"/>
    </location>
</feature>
<reference evidence="4" key="1">
    <citation type="submission" date="2025-08" db="UniProtKB">
        <authorList>
            <consortium name="RefSeq"/>
        </authorList>
    </citation>
    <scope>IDENTIFICATION</scope>
</reference>
<keyword evidence="1" id="KW-1133">Transmembrane helix</keyword>
<dbReference type="Pfam" id="PF14946">
    <property type="entry name" value="DUF4501"/>
    <property type="match status" value="2"/>
</dbReference>
<dbReference type="AlphaFoldDB" id="A0AAX6QK94"/>
<evidence type="ECO:0000256" key="1">
    <source>
        <dbReference type="SAM" id="Phobius"/>
    </source>
</evidence>
<organism evidence="3 4">
    <name type="scientific">Heterocephalus glaber</name>
    <name type="common">Naked mole rat</name>
    <dbReference type="NCBI Taxonomy" id="10181"/>
    <lineage>
        <taxon>Eukaryota</taxon>
        <taxon>Metazoa</taxon>
        <taxon>Chordata</taxon>
        <taxon>Craniata</taxon>
        <taxon>Vertebrata</taxon>
        <taxon>Euteleostomi</taxon>
        <taxon>Mammalia</taxon>
        <taxon>Eutheria</taxon>
        <taxon>Euarchontoglires</taxon>
        <taxon>Glires</taxon>
        <taxon>Rodentia</taxon>
        <taxon>Hystricomorpha</taxon>
        <taxon>Bathyergidae</taxon>
        <taxon>Heterocephalus</taxon>
    </lineage>
</organism>
<feature type="signal peptide" evidence="2">
    <location>
        <begin position="1"/>
        <end position="18"/>
    </location>
</feature>
<proteinExistence type="predicted"/>
<sequence>MALQCLALLAGLLVGVASKSTESKAQQPECCVDVVDINATCPGTNLCGPGCYRHGNTDGSITCVWCQNETFPAYNASACRTLTGQGAQFPMNRSTGTSGRPHFEAPRVAVSLFLGTFFISTGLILSVAGFFYLKRSSKLPRIFYRSDKAPALQPSEAVSPPLPGEHPGPHAACPSHCLSLLFKAAMIPAPQSSVRKPRYVRRERPPDTSAFPAVDARISNV</sequence>
<dbReference type="GeneID" id="101723793"/>